<dbReference type="Proteomes" id="UP000409147">
    <property type="component" value="Unassembled WGS sequence"/>
</dbReference>
<dbReference type="AlphaFoldDB" id="A0A411ZL02"/>
<dbReference type="RefSeq" id="WP_118044844.1">
    <property type="nucleotide sequence ID" value="NZ_CABHNB010000032.1"/>
</dbReference>
<name>A0A411ZL02_9FIRM</name>
<dbReference type="Gene3D" id="3.40.190.10">
    <property type="entry name" value="Periplasmic binding protein-like II"/>
    <property type="match status" value="1"/>
</dbReference>
<dbReference type="SUPFAM" id="SSF53850">
    <property type="entry name" value="Periplasmic binding protein-like II"/>
    <property type="match status" value="1"/>
</dbReference>
<reference evidence="5 7" key="2">
    <citation type="submission" date="2019-07" db="EMBL/GenBank/DDBJ databases">
        <authorList>
            <person name="Hibberd C M."/>
            <person name="Gehrig L. J."/>
            <person name="Chang H.-W."/>
            <person name="Venkatesh S."/>
        </authorList>
    </citation>
    <scope>NUCLEOTIDE SEQUENCE [LARGE SCALE GENOMIC DNA]</scope>
    <source>
        <strain evidence="5">Ruminococcus_obeum_SSTS_Bg7063</strain>
    </source>
</reference>
<accession>A0A411ZL02</accession>
<reference evidence="4 6" key="1">
    <citation type="submission" date="2018-08" db="EMBL/GenBank/DDBJ databases">
        <title>A genome reference for cultivated species of the human gut microbiota.</title>
        <authorList>
            <person name="Zou Y."/>
            <person name="Xue W."/>
            <person name="Luo G."/>
        </authorList>
    </citation>
    <scope>NUCLEOTIDE SEQUENCE [LARGE SCALE GENOMIC DNA]</scope>
    <source>
        <strain evidence="4 6">AF29-2BH</strain>
    </source>
</reference>
<evidence type="ECO:0000256" key="3">
    <source>
        <dbReference type="SAM" id="SignalP"/>
    </source>
</evidence>
<evidence type="ECO:0000313" key="5">
    <source>
        <dbReference type="EMBL" id="VUX13880.1"/>
    </source>
</evidence>
<protein>
    <submittedName>
        <fullName evidence="4 5">Extracellular solute-binding protein</fullName>
    </submittedName>
</protein>
<dbReference type="PANTHER" id="PTHR43649">
    <property type="entry name" value="ARABINOSE-BINDING PROTEIN-RELATED"/>
    <property type="match status" value="1"/>
</dbReference>
<evidence type="ECO:0000313" key="7">
    <source>
        <dbReference type="Proteomes" id="UP000409147"/>
    </source>
</evidence>
<dbReference type="PANTHER" id="PTHR43649:SF29">
    <property type="entry name" value="OSMOPROTECTIVE COMPOUNDS-BINDING PROTEIN GGTB"/>
    <property type="match status" value="1"/>
</dbReference>
<comment type="similarity">
    <text evidence="1">Belongs to the bacterial solute-binding protein 1 family.</text>
</comment>
<keyword evidence="7" id="KW-1185">Reference proteome</keyword>
<dbReference type="Proteomes" id="UP000283585">
    <property type="component" value="Unassembled WGS sequence"/>
</dbReference>
<keyword evidence="2" id="KW-0813">Transport</keyword>
<evidence type="ECO:0000256" key="2">
    <source>
        <dbReference type="ARBA" id="ARBA00022448"/>
    </source>
</evidence>
<feature type="signal peptide" evidence="3">
    <location>
        <begin position="1"/>
        <end position="27"/>
    </location>
</feature>
<dbReference type="InterPro" id="IPR050490">
    <property type="entry name" value="Bact_solute-bd_prot1"/>
</dbReference>
<dbReference type="InterPro" id="IPR006059">
    <property type="entry name" value="SBP"/>
</dbReference>
<proteinExistence type="inferred from homology"/>
<evidence type="ECO:0000313" key="6">
    <source>
        <dbReference type="Proteomes" id="UP000283585"/>
    </source>
</evidence>
<dbReference type="EMBL" id="QRSS01000016">
    <property type="protein sequence ID" value="RGQ03492.1"/>
    <property type="molecule type" value="Genomic_DNA"/>
</dbReference>
<feature type="chain" id="PRO_5042367539" evidence="3">
    <location>
        <begin position="28"/>
        <end position="417"/>
    </location>
</feature>
<dbReference type="EMBL" id="CABHNB010000032">
    <property type="protein sequence ID" value="VUX13880.1"/>
    <property type="molecule type" value="Genomic_DNA"/>
</dbReference>
<keyword evidence="3" id="KW-0732">Signal</keyword>
<organism evidence="4 6">
    <name type="scientific">Blautia obeum</name>
    <dbReference type="NCBI Taxonomy" id="40520"/>
    <lineage>
        <taxon>Bacteria</taxon>
        <taxon>Bacillati</taxon>
        <taxon>Bacillota</taxon>
        <taxon>Clostridia</taxon>
        <taxon>Lachnospirales</taxon>
        <taxon>Lachnospiraceae</taxon>
        <taxon>Blautia</taxon>
    </lineage>
</organism>
<dbReference type="Pfam" id="PF01547">
    <property type="entry name" value="SBP_bac_1"/>
    <property type="match status" value="1"/>
</dbReference>
<evidence type="ECO:0000313" key="4">
    <source>
        <dbReference type="EMBL" id="RGQ03492.1"/>
    </source>
</evidence>
<sequence>MKKKIWAAVLAGTLALSTVGSSVVAYADDEKQDLVIMITNPGEVNNAVEERLKEKLGDKYNIITKTWDSASVEQTVKTAAAAGEQLDLVQYWPNQMNSFTSVGLATDLTDYMDDEWKEGFEEGTLDMGTYDGKLYNVPYKTVYPTMIADLSVTREAGIDDSEIKDQMTWDEFLDICRRIQENTDKSGAAVQTEYACWLVRNAVMQTWDTDEELDKWNAGEVSFKDPKIVAAFDKIKDVFDEGLFYPGEGALAVTQDQIYGAMSAHKIGFALFPTTMVKAAIDSTGLTDYKVCDYPAMGSNPTNPLLGGCDGYFVPTCAKNIDGAIEAMKYLTGEEINTFRAENGQVTTGKVAEDADIDQDFMTSISRCSSQIYPTEIINIDAELSDYMQNQMPANYIYSGESSLDELEALRVAATEN</sequence>
<evidence type="ECO:0000256" key="1">
    <source>
        <dbReference type="ARBA" id="ARBA00008520"/>
    </source>
</evidence>
<gene>
    <name evidence="4" type="ORF">DWZ12_12460</name>
    <name evidence="5" type="ORF">ROSSTS7063_02286</name>
</gene>